<dbReference type="AlphaFoldDB" id="A0A6C0F2K9"/>
<sequence length="149" mass="16372">MASLTTVYILSTVLASVGAMGAAYFSNKPAVTEPEVVIEKKKDLKDLIIENFVDPQIKPDVAELMAEFLEKPVDQFNPSDRPRISSNLKKIYLATHPDKKQCPGKLGELCGIIFNKARSIDTFTKDGTLEGSFTGNLTDQALQILNNPE</sequence>
<dbReference type="EMBL" id="MN739010">
    <property type="protein sequence ID" value="QHT34779.1"/>
    <property type="molecule type" value="Genomic_DNA"/>
</dbReference>
<accession>A0A6C0F2K9</accession>
<organism evidence="1">
    <name type="scientific">viral metagenome</name>
    <dbReference type="NCBI Taxonomy" id="1070528"/>
    <lineage>
        <taxon>unclassified sequences</taxon>
        <taxon>metagenomes</taxon>
        <taxon>organismal metagenomes</taxon>
    </lineage>
</organism>
<protein>
    <submittedName>
        <fullName evidence="1">Uncharacterized protein</fullName>
    </submittedName>
</protein>
<proteinExistence type="predicted"/>
<reference evidence="1" key="1">
    <citation type="journal article" date="2020" name="Nature">
        <title>Giant virus diversity and host interactions through global metagenomics.</title>
        <authorList>
            <person name="Schulz F."/>
            <person name="Roux S."/>
            <person name="Paez-Espino D."/>
            <person name="Jungbluth S."/>
            <person name="Walsh D.A."/>
            <person name="Denef V.J."/>
            <person name="McMahon K.D."/>
            <person name="Konstantinidis K.T."/>
            <person name="Eloe-Fadrosh E.A."/>
            <person name="Kyrpides N.C."/>
            <person name="Woyke T."/>
        </authorList>
    </citation>
    <scope>NUCLEOTIDE SEQUENCE</scope>
    <source>
        <strain evidence="1">GVMAG-M-3300009164-40</strain>
    </source>
</reference>
<name>A0A6C0F2K9_9ZZZZ</name>
<evidence type="ECO:0000313" key="1">
    <source>
        <dbReference type="EMBL" id="QHT34779.1"/>
    </source>
</evidence>